<dbReference type="EMBL" id="CP019124">
    <property type="protein sequence ID" value="APX89192.1"/>
    <property type="molecule type" value="Genomic_DNA"/>
</dbReference>
<protein>
    <submittedName>
        <fullName evidence="1">Uncharacterized protein</fullName>
    </submittedName>
</protein>
<dbReference type="AlphaFoldDB" id="A0A1U7DGT4"/>
<evidence type="ECO:0000313" key="1">
    <source>
        <dbReference type="EMBL" id="APX89192.1"/>
    </source>
</evidence>
<organism evidence="1 2">
    <name type="scientific">Brevirhabdus pacifica</name>
    <dbReference type="NCBI Taxonomy" id="1267768"/>
    <lineage>
        <taxon>Bacteria</taxon>
        <taxon>Pseudomonadati</taxon>
        <taxon>Pseudomonadota</taxon>
        <taxon>Alphaproteobacteria</taxon>
        <taxon>Rhodobacterales</taxon>
        <taxon>Paracoccaceae</taxon>
        <taxon>Brevirhabdus</taxon>
    </lineage>
</organism>
<name>A0A1U7DGT4_9RHOB</name>
<dbReference type="Proteomes" id="UP000187266">
    <property type="component" value="Chromosome"/>
</dbReference>
<evidence type="ECO:0000313" key="2">
    <source>
        <dbReference type="Proteomes" id="UP000187266"/>
    </source>
</evidence>
<dbReference type="InterPro" id="IPR023346">
    <property type="entry name" value="Lysozyme-like_dom_sf"/>
</dbReference>
<sequence length="292" mass="31295">MRGTRALPLVRRPLGALGLALALALPPATPAQAGWDGFYAPATPIARSVPAAVARAPGDGALGGNGGEGWARGACVREILLAQLRHNIPDNILLGIGLQEAGTRREGELTVWPWAVNAAGEGRLFNNGVAAAGWVRERLAQGVESIDVGCLQINLRWHPDAFARLEDGFDPRRNVDYAARFLKGLYEKTGDWRLAAGSYHSFTPEKREIYLASLERNVAVANERIAGFRALANTQGGGDFAPDRSPEMMAERAPELPPDTGPLWSAHLSGGRRGIYSRADIQPVLPVFQPAS</sequence>
<dbReference type="OrthoDB" id="5945995at2"/>
<reference evidence="1 2" key="1">
    <citation type="submission" date="2017-01" db="EMBL/GenBank/DDBJ databases">
        <title>Genomic analysis of Xuhuaishuia manganoxidans DY6-4.</title>
        <authorList>
            <person name="Wang X."/>
        </authorList>
    </citation>
    <scope>NUCLEOTIDE SEQUENCE [LARGE SCALE GENOMIC DNA]</scope>
    <source>
        <strain evidence="1 2">DY6-4</strain>
    </source>
</reference>
<dbReference type="RefSeq" id="WP_076979215.1">
    <property type="nucleotide sequence ID" value="NZ_CP019124.1"/>
</dbReference>
<accession>A0A1U7DGT4</accession>
<dbReference type="SUPFAM" id="SSF53955">
    <property type="entry name" value="Lysozyme-like"/>
    <property type="match status" value="1"/>
</dbReference>
<dbReference type="STRING" id="1267768.BV394_05235"/>
<proteinExistence type="predicted"/>
<keyword evidence="2" id="KW-1185">Reference proteome</keyword>
<accession>A0A2M9DES1</accession>
<gene>
    <name evidence="1" type="ORF">BV394_05235</name>
</gene>